<keyword evidence="3" id="KW-1185">Reference proteome</keyword>
<feature type="compositionally biased region" description="Basic and acidic residues" evidence="1">
    <location>
        <begin position="74"/>
        <end position="89"/>
    </location>
</feature>
<comment type="caution">
    <text evidence="2">The sequence shown here is derived from an EMBL/GenBank/DDBJ whole genome shotgun (WGS) entry which is preliminary data.</text>
</comment>
<dbReference type="EMBL" id="JAGKHQ010000009">
    <property type="protein sequence ID" value="KAG7507975.1"/>
    <property type="molecule type" value="Genomic_DNA"/>
</dbReference>
<accession>A0AAV6RUS0</accession>
<dbReference type="Proteomes" id="UP000693946">
    <property type="component" value="Linkage Group LG17"/>
</dbReference>
<proteinExistence type="predicted"/>
<organism evidence="2 3">
    <name type="scientific">Solea senegalensis</name>
    <name type="common">Senegalese sole</name>
    <dbReference type="NCBI Taxonomy" id="28829"/>
    <lineage>
        <taxon>Eukaryota</taxon>
        <taxon>Metazoa</taxon>
        <taxon>Chordata</taxon>
        <taxon>Craniata</taxon>
        <taxon>Vertebrata</taxon>
        <taxon>Euteleostomi</taxon>
        <taxon>Actinopterygii</taxon>
        <taxon>Neopterygii</taxon>
        <taxon>Teleostei</taxon>
        <taxon>Neoteleostei</taxon>
        <taxon>Acanthomorphata</taxon>
        <taxon>Carangaria</taxon>
        <taxon>Pleuronectiformes</taxon>
        <taxon>Pleuronectoidei</taxon>
        <taxon>Soleidae</taxon>
        <taxon>Solea</taxon>
    </lineage>
</organism>
<gene>
    <name evidence="2" type="ORF">JOB18_000117</name>
</gene>
<feature type="region of interest" description="Disordered" evidence="1">
    <location>
        <begin position="52"/>
        <end position="89"/>
    </location>
</feature>
<evidence type="ECO:0000256" key="1">
    <source>
        <dbReference type="SAM" id="MobiDB-lite"/>
    </source>
</evidence>
<reference evidence="2 3" key="1">
    <citation type="journal article" date="2021" name="Sci. Rep.">
        <title>Chromosome anchoring in Senegalese sole (Solea senegalensis) reveals sex-associated markers and genome rearrangements in flatfish.</title>
        <authorList>
            <person name="Guerrero-Cozar I."/>
            <person name="Gomez-Garrido J."/>
            <person name="Berbel C."/>
            <person name="Martinez-Blanch J.F."/>
            <person name="Alioto T."/>
            <person name="Claros M.G."/>
            <person name="Gagnaire P.A."/>
            <person name="Manchado M."/>
        </authorList>
    </citation>
    <scope>NUCLEOTIDE SEQUENCE [LARGE SCALE GENOMIC DNA]</scope>
    <source>
        <strain evidence="2">Sse05_10M</strain>
    </source>
</reference>
<evidence type="ECO:0000313" key="3">
    <source>
        <dbReference type="Proteomes" id="UP000693946"/>
    </source>
</evidence>
<sequence>MSGEAVVELNRVRETWCQVDVKPQQSWDRTQRRHYRQHLKTSTLLLKALTGAGAPLRRSVRSEEPPPPPPPAKLPERRHFRESRKTQLV</sequence>
<dbReference type="AlphaFoldDB" id="A0AAV6RUS0"/>
<protein>
    <submittedName>
        <fullName evidence="2">Uncharacterized protein</fullName>
    </submittedName>
</protein>
<name>A0AAV6RUS0_SOLSE</name>
<evidence type="ECO:0000313" key="2">
    <source>
        <dbReference type="EMBL" id="KAG7507975.1"/>
    </source>
</evidence>